<feature type="chain" id="PRO_5045207040" description="Pectinesterase inhibitor domain-containing protein" evidence="2">
    <location>
        <begin position="25"/>
        <end position="202"/>
    </location>
</feature>
<evidence type="ECO:0000313" key="4">
    <source>
        <dbReference type="EMBL" id="KAK6155843.1"/>
    </source>
</evidence>
<evidence type="ECO:0000256" key="1">
    <source>
        <dbReference type="ARBA" id="ARBA00022729"/>
    </source>
</evidence>
<dbReference type="Proteomes" id="UP001318860">
    <property type="component" value="Unassembled WGS sequence"/>
</dbReference>
<dbReference type="SMART" id="SM00856">
    <property type="entry name" value="PMEI"/>
    <property type="match status" value="1"/>
</dbReference>
<keyword evidence="1 2" id="KW-0732">Signal</keyword>
<evidence type="ECO:0000259" key="3">
    <source>
        <dbReference type="SMART" id="SM00856"/>
    </source>
</evidence>
<proteinExistence type="predicted"/>
<sequence>MENYTSKSIATTLILLTLIYSGRAARPAAASTAGDTKNTQFIRASCSATTYPTLCYSSLSSHASAIQQDPKLLAHAALSVSLDTARSTSADMVKISRRAGLTRREAGAMADCVEELRDSVDQLRKSMAEMNQIKGSNFGLTMSDVQTWVSAALTDEDTCMDGFAGKVMNGAARAAVRGRILNVVHMTSNALALINSYAAIHG</sequence>
<feature type="domain" description="Pectinesterase inhibitor" evidence="3">
    <location>
        <begin position="37"/>
        <end position="193"/>
    </location>
</feature>
<dbReference type="Gene3D" id="1.20.140.40">
    <property type="entry name" value="Invertase/pectin methylesterase inhibitor family protein"/>
    <property type="match status" value="1"/>
</dbReference>
<name>A0ABR0X864_REHGL</name>
<protein>
    <recommendedName>
        <fullName evidence="3">Pectinesterase inhibitor domain-containing protein</fullName>
    </recommendedName>
</protein>
<comment type="caution">
    <text evidence="4">The sequence shown here is derived from an EMBL/GenBank/DDBJ whole genome shotgun (WGS) entry which is preliminary data.</text>
</comment>
<organism evidence="4 5">
    <name type="scientific">Rehmannia glutinosa</name>
    <name type="common">Chinese foxglove</name>
    <dbReference type="NCBI Taxonomy" id="99300"/>
    <lineage>
        <taxon>Eukaryota</taxon>
        <taxon>Viridiplantae</taxon>
        <taxon>Streptophyta</taxon>
        <taxon>Embryophyta</taxon>
        <taxon>Tracheophyta</taxon>
        <taxon>Spermatophyta</taxon>
        <taxon>Magnoliopsida</taxon>
        <taxon>eudicotyledons</taxon>
        <taxon>Gunneridae</taxon>
        <taxon>Pentapetalae</taxon>
        <taxon>asterids</taxon>
        <taxon>lamiids</taxon>
        <taxon>Lamiales</taxon>
        <taxon>Orobanchaceae</taxon>
        <taxon>Rehmannieae</taxon>
        <taxon>Rehmannia</taxon>
    </lineage>
</organism>
<evidence type="ECO:0000313" key="5">
    <source>
        <dbReference type="Proteomes" id="UP001318860"/>
    </source>
</evidence>
<dbReference type="PANTHER" id="PTHR31080:SF117">
    <property type="entry name" value="PLANT INVERTASE_PECTIN METHYLESTERASE INHIBITOR SUPERFAMILY PROTEIN"/>
    <property type="match status" value="1"/>
</dbReference>
<dbReference type="PANTHER" id="PTHR31080">
    <property type="entry name" value="PECTINESTERASE INHIBITOR-LIKE"/>
    <property type="match status" value="1"/>
</dbReference>
<evidence type="ECO:0000256" key="2">
    <source>
        <dbReference type="SAM" id="SignalP"/>
    </source>
</evidence>
<accession>A0ABR0X864</accession>
<dbReference type="EMBL" id="JABTTQ020000005">
    <property type="protein sequence ID" value="KAK6155843.1"/>
    <property type="molecule type" value="Genomic_DNA"/>
</dbReference>
<dbReference type="InterPro" id="IPR051955">
    <property type="entry name" value="PME_Inhibitor"/>
</dbReference>
<dbReference type="InterPro" id="IPR035513">
    <property type="entry name" value="Invertase/methylesterase_inhib"/>
</dbReference>
<dbReference type="CDD" id="cd15798">
    <property type="entry name" value="PMEI-like_3"/>
    <property type="match status" value="1"/>
</dbReference>
<feature type="signal peptide" evidence="2">
    <location>
        <begin position="1"/>
        <end position="24"/>
    </location>
</feature>
<reference evidence="4 5" key="1">
    <citation type="journal article" date="2021" name="Comput. Struct. Biotechnol. J.">
        <title>De novo genome assembly of the potent medicinal plant Rehmannia glutinosa using nanopore technology.</title>
        <authorList>
            <person name="Ma L."/>
            <person name="Dong C."/>
            <person name="Song C."/>
            <person name="Wang X."/>
            <person name="Zheng X."/>
            <person name="Niu Y."/>
            <person name="Chen S."/>
            <person name="Feng W."/>
        </authorList>
    </citation>
    <scope>NUCLEOTIDE SEQUENCE [LARGE SCALE GENOMIC DNA]</scope>
    <source>
        <strain evidence="4">DH-2019</strain>
    </source>
</reference>
<dbReference type="SUPFAM" id="SSF101148">
    <property type="entry name" value="Plant invertase/pectin methylesterase inhibitor"/>
    <property type="match status" value="1"/>
</dbReference>
<dbReference type="InterPro" id="IPR006501">
    <property type="entry name" value="Pectinesterase_inhib_dom"/>
</dbReference>
<dbReference type="NCBIfam" id="TIGR01614">
    <property type="entry name" value="PME_inhib"/>
    <property type="match status" value="1"/>
</dbReference>
<gene>
    <name evidence="4" type="ORF">DH2020_010091</name>
</gene>
<dbReference type="Pfam" id="PF04043">
    <property type="entry name" value="PMEI"/>
    <property type="match status" value="1"/>
</dbReference>
<keyword evidence="5" id="KW-1185">Reference proteome</keyword>